<feature type="chain" id="PRO_5022158751" description="Periplasmic heavy metal sensor" evidence="3">
    <location>
        <begin position="21"/>
        <end position="188"/>
    </location>
</feature>
<feature type="coiled-coil region" evidence="1">
    <location>
        <begin position="117"/>
        <end position="144"/>
    </location>
</feature>
<proteinExistence type="predicted"/>
<dbReference type="OrthoDB" id="282469at2"/>
<organism evidence="4 5">
    <name type="scientific">Stieleria marina</name>
    <dbReference type="NCBI Taxonomy" id="1930275"/>
    <lineage>
        <taxon>Bacteria</taxon>
        <taxon>Pseudomonadati</taxon>
        <taxon>Planctomycetota</taxon>
        <taxon>Planctomycetia</taxon>
        <taxon>Pirellulales</taxon>
        <taxon>Pirellulaceae</taxon>
        <taxon>Stieleria</taxon>
    </lineage>
</organism>
<dbReference type="AlphaFoldDB" id="A0A517P375"/>
<evidence type="ECO:0000256" key="3">
    <source>
        <dbReference type="SAM" id="SignalP"/>
    </source>
</evidence>
<feature type="region of interest" description="Disordered" evidence="2">
    <location>
        <begin position="21"/>
        <end position="44"/>
    </location>
</feature>
<evidence type="ECO:0000256" key="1">
    <source>
        <dbReference type="SAM" id="Coils"/>
    </source>
</evidence>
<protein>
    <recommendedName>
        <fullName evidence="6">Periplasmic heavy metal sensor</fullName>
    </recommendedName>
</protein>
<sequence precursor="true">MKFLLAVCLCLATSSVWSQAPPADAKKPIANPFDQPIGDGGLGGGMDMGMGMGMDMGMDMGMGGGMGMEVKPSPDQLFRANLPRAIQQLKKSKTAEERTALQKYIRQAFDQRYDRMMEDRKKDIARLRKSLTELESDLQRRTAAKDRVVGLQLQSVQLAAEGLLELNDLQGVGGRGGMDSMGMEMGSN</sequence>
<dbReference type="RefSeq" id="WP_145421654.1">
    <property type="nucleotide sequence ID" value="NZ_CP036526.1"/>
</dbReference>
<dbReference type="EMBL" id="CP036526">
    <property type="protein sequence ID" value="QDT13817.1"/>
    <property type="molecule type" value="Genomic_DNA"/>
</dbReference>
<dbReference type="Proteomes" id="UP000319817">
    <property type="component" value="Chromosome"/>
</dbReference>
<evidence type="ECO:0000313" key="4">
    <source>
        <dbReference type="EMBL" id="QDT13817.1"/>
    </source>
</evidence>
<keyword evidence="1" id="KW-0175">Coiled coil</keyword>
<accession>A0A517P375</accession>
<keyword evidence="3" id="KW-0732">Signal</keyword>
<evidence type="ECO:0008006" key="6">
    <source>
        <dbReference type="Google" id="ProtNLM"/>
    </source>
</evidence>
<evidence type="ECO:0000256" key="2">
    <source>
        <dbReference type="SAM" id="MobiDB-lite"/>
    </source>
</evidence>
<evidence type="ECO:0000313" key="5">
    <source>
        <dbReference type="Proteomes" id="UP000319817"/>
    </source>
</evidence>
<name>A0A517P375_9BACT</name>
<gene>
    <name evidence="4" type="ORF">K239x_58370</name>
</gene>
<reference evidence="4 5" key="1">
    <citation type="submission" date="2019-02" db="EMBL/GenBank/DDBJ databases">
        <title>Deep-cultivation of Planctomycetes and their phenomic and genomic characterization uncovers novel biology.</title>
        <authorList>
            <person name="Wiegand S."/>
            <person name="Jogler M."/>
            <person name="Boedeker C."/>
            <person name="Pinto D."/>
            <person name="Vollmers J."/>
            <person name="Rivas-Marin E."/>
            <person name="Kohn T."/>
            <person name="Peeters S.H."/>
            <person name="Heuer A."/>
            <person name="Rast P."/>
            <person name="Oberbeckmann S."/>
            <person name="Bunk B."/>
            <person name="Jeske O."/>
            <person name="Meyerdierks A."/>
            <person name="Storesund J.E."/>
            <person name="Kallscheuer N."/>
            <person name="Luecker S."/>
            <person name="Lage O.M."/>
            <person name="Pohl T."/>
            <person name="Merkel B.J."/>
            <person name="Hornburger P."/>
            <person name="Mueller R.-W."/>
            <person name="Bruemmer F."/>
            <person name="Labrenz M."/>
            <person name="Spormann A.M."/>
            <person name="Op den Camp H."/>
            <person name="Overmann J."/>
            <person name="Amann R."/>
            <person name="Jetten M.S.M."/>
            <person name="Mascher T."/>
            <person name="Medema M.H."/>
            <person name="Devos D.P."/>
            <person name="Kaster A.-K."/>
            <person name="Ovreas L."/>
            <person name="Rohde M."/>
            <person name="Galperin M.Y."/>
            <person name="Jogler C."/>
        </authorList>
    </citation>
    <scope>NUCLEOTIDE SEQUENCE [LARGE SCALE GENOMIC DNA]</scope>
    <source>
        <strain evidence="4 5">K23_9</strain>
    </source>
</reference>
<feature type="signal peptide" evidence="3">
    <location>
        <begin position="1"/>
        <end position="20"/>
    </location>
</feature>
<keyword evidence="5" id="KW-1185">Reference proteome</keyword>